<sequence length="346" mass="39188">MKWLKTASLLLAASVALGACSNTEVSQYSPEQVIENALQHKEEITTYYGEYDMKMEDETVKIKEWRDGKDVRIETAMGKDEAVSVMKDNEMRLYDKTKNELITMDISAANDELPFSAQKTIETTLNMIKDTHDITLVGEEKYLKRDTYHIKAIAKKEGLIGDSELWIDKKTWVPLKSLSEAAGETITINYTTFEPNAKMPSDIFTLDVPKDVTVKEIPTEMAEEELTLEQAQEIYPTMLLSQQENVTIERITVLPSVNDRQEVTIDYSKDGAPYMSITTFKDEVINDEPLMEGEEEVTVQGVAGTYVALKEFKVLTFAKDALHYSVMPLTSDATKEDILQFSNELQ</sequence>
<evidence type="ECO:0000313" key="2">
    <source>
        <dbReference type="EMBL" id="GGG18483.1"/>
    </source>
</evidence>
<dbReference type="PANTHER" id="PTHR37507:SF2">
    <property type="entry name" value="SPORULATION PROTEIN YDCC"/>
    <property type="match status" value="1"/>
</dbReference>
<evidence type="ECO:0008006" key="4">
    <source>
        <dbReference type="Google" id="ProtNLM"/>
    </source>
</evidence>
<evidence type="ECO:0000313" key="3">
    <source>
        <dbReference type="Proteomes" id="UP000616608"/>
    </source>
</evidence>
<keyword evidence="1" id="KW-0732">Signal</keyword>
<accession>A0A917LFR0</accession>
<dbReference type="PROSITE" id="PS51257">
    <property type="entry name" value="PROKAR_LIPOPROTEIN"/>
    <property type="match status" value="1"/>
</dbReference>
<dbReference type="InterPro" id="IPR029046">
    <property type="entry name" value="LolA/LolB/LppX"/>
</dbReference>
<dbReference type="RefSeq" id="WP_188614046.1">
    <property type="nucleotide sequence ID" value="NZ_BMJT01000003.1"/>
</dbReference>
<feature type="chain" id="PRO_5039277043" description="Outer membrane lipoprotein carrier protein LolA" evidence="1">
    <location>
        <begin position="19"/>
        <end position="346"/>
    </location>
</feature>
<proteinExistence type="predicted"/>
<gene>
    <name evidence="2" type="ORF">GCM10007425_11200</name>
</gene>
<dbReference type="Gene3D" id="2.50.20.10">
    <property type="entry name" value="Lipoprotein localisation LolA/LolB/LppX"/>
    <property type="match status" value="1"/>
</dbReference>
<organism evidence="2 3">
    <name type="scientific">Lysinibacillus alkalisoli</name>
    <dbReference type="NCBI Taxonomy" id="1911548"/>
    <lineage>
        <taxon>Bacteria</taxon>
        <taxon>Bacillati</taxon>
        <taxon>Bacillota</taxon>
        <taxon>Bacilli</taxon>
        <taxon>Bacillales</taxon>
        <taxon>Bacillaceae</taxon>
        <taxon>Lysinibacillus</taxon>
    </lineage>
</organism>
<dbReference type="EMBL" id="BMJT01000003">
    <property type="protein sequence ID" value="GGG18483.1"/>
    <property type="molecule type" value="Genomic_DNA"/>
</dbReference>
<dbReference type="Proteomes" id="UP000616608">
    <property type="component" value="Unassembled WGS sequence"/>
</dbReference>
<dbReference type="AlphaFoldDB" id="A0A917LFR0"/>
<reference evidence="2" key="2">
    <citation type="submission" date="2020-09" db="EMBL/GenBank/DDBJ databases">
        <authorList>
            <person name="Sun Q."/>
            <person name="Zhou Y."/>
        </authorList>
    </citation>
    <scope>NUCLEOTIDE SEQUENCE</scope>
    <source>
        <strain evidence="2">CGMCC 1.15760</strain>
    </source>
</reference>
<dbReference type="SUPFAM" id="SSF89392">
    <property type="entry name" value="Prokaryotic lipoproteins and lipoprotein localization factors"/>
    <property type="match status" value="1"/>
</dbReference>
<dbReference type="PANTHER" id="PTHR37507">
    <property type="entry name" value="SPORULATION PROTEIN YDCC"/>
    <property type="match status" value="1"/>
</dbReference>
<name>A0A917LFR0_9BACI</name>
<evidence type="ECO:0000256" key="1">
    <source>
        <dbReference type="SAM" id="SignalP"/>
    </source>
</evidence>
<comment type="caution">
    <text evidence="2">The sequence shown here is derived from an EMBL/GenBank/DDBJ whole genome shotgun (WGS) entry which is preliminary data.</text>
</comment>
<protein>
    <recommendedName>
        <fullName evidence="4">Outer membrane lipoprotein carrier protein LolA</fullName>
    </recommendedName>
</protein>
<reference evidence="2" key="1">
    <citation type="journal article" date="2014" name="Int. J. Syst. Evol. Microbiol.">
        <title>Complete genome sequence of Corynebacterium casei LMG S-19264T (=DSM 44701T), isolated from a smear-ripened cheese.</title>
        <authorList>
            <consortium name="US DOE Joint Genome Institute (JGI-PGF)"/>
            <person name="Walter F."/>
            <person name="Albersmeier A."/>
            <person name="Kalinowski J."/>
            <person name="Ruckert C."/>
        </authorList>
    </citation>
    <scope>NUCLEOTIDE SEQUENCE</scope>
    <source>
        <strain evidence="2">CGMCC 1.15760</strain>
    </source>
</reference>
<feature type="signal peptide" evidence="1">
    <location>
        <begin position="1"/>
        <end position="18"/>
    </location>
</feature>
<keyword evidence="3" id="KW-1185">Reference proteome</keyword>
<dbReference type="InterPro" id="IPR052944">
    <property type="entry name" value="Sporulation_related"/>
</dbReference>